<evidence type="ECO:0000256" key="1">
    <source>
        <dbReference type="SAM" id="Phobius"/>
    </source>
</evidence>
<evidence type="ECO:0000313" key="3">
    <source>
        <dbReference type="EMBL" id="KAF0305871.1"/>
    </source>
</evidence>
<reference evidence="3 4" key="1">
    <citation type="submission" date="2019-07" db="EMBL/GenBank/DDBJ databases">
        <title>Draft genome assembly of a fouling barnacle, Amphibalanus amphitrite (Darwin, 1854): The first reference genome for Thecostraca.</title>
        <authorList>
            <person name="Kim W."/>
        </authorList>
    </citation>
    <scope>NUCLEOTIDE SEQUENCE [LARGE SCALE GENOMIC DNA]</scope>
    <source>
        <strain evidence="3">SNU_AA5</strain>
        <tissue evidence="3">Soma without cirri and trophi</tissue>
    </source>
</reference>
<keyword evidence="1" id="KW-0812">Transmembrane</keyword>
<keyword evidence="1" id="KW-1133">Transmembrane helix</keyword>
<name>A0A6A4WUW3_AMPAM</name>
<dbReference type="AlphaFoldDB" id="A0A6A4WUW3"/>
<dbReference type="PROSITE" id="PS51257">
    <property type="entry name" value="PROKAR_LIPOPROTEIN"/>
    <property type="match status" value="1"/>
</dbReference>
<dbReference type="EMBL" id="VIIS01000714">
    <property type="protein sequence ID" value="KAF0305871.1"/>
    <property type="molecule type" value="Genomic_DNA"/>
</dbReference>
<feature type="signal peptide" evidence="2">
    <location>
        <begin position="1"/>
        <end position="18"/>
    </location>
</feature>
<keyword evidence="1" id="KW-0472">Membrane</keyword>
<keyword evidence="4" id="KW-1185">Reference proteome</keyword>
<organism evidence="3 4">
    <name type="scientific">Amphibalanus amphitrite</name>
    <name type="common">Striped barnacle</name>
    <name type="synonym">Balanus amphitrite</name>
    <dbReference type="NCBI Taxonomy" id="1232801"/>
    <lineage>
        <taxon>Eukaryota</taxon>
        <taxon>Metazoa</taxon>
        <taxon>Ecdysozoa</taxon>
        <taxon>Arthropoda</taxon>
        <taxon>Crustacea</taxon>
        <taxon>Multicrustacea</taxon>
        <taxon>Cirripedia</taxon>
        <taxon>Thoracica</taxon>
        <taxon>Thoracicalcarea</taxon>
        <taxon>Balanomorpha</taxon>
        <taxon>Balanoidea</taxon>
        <taxon>Balanidae</taxon>
        <taxon>Amphibalaninae</taxon>
        <taxon>Amphibalanus</taxon>
    </lineage>
</organism>
<gene>
    <name evidence="3" type="ORF">FJT64_002491</name>
</gene>
<comment type="caution">
    <text evidence="3">The sequence shown here is derived from an EMBL/GenBank/DDBJ whole genome shotgun (WGS) entry which is preliminary data.</text>
</comment>
<feature type="transmembrane region" description="Helical" evidence="1">
    <location>
        <begin position="195"/>
        <end position="217"/>
    </location>
</feature>
<proteinExistence type="predicted"/>
<evidence type="ECO:0000256" key="2">
    <source>
        <dbReference type="SAM" id="SignalP"/>
    </source>
</evidence>
<protein>
    <submittedName>
        <fullName evidence="3">Uncharacterized protein</fullName>
    </submittedName>
</protein>
<accession>A0A6A4WUW3</accession>
<sequence>MSRFAFPLLLLVLVSCWAEYLPPLKEVFENAEFREALISLGQCRSHLYVCAYRLAQCVERARGPNDPPSENVLMQTVQRWGDARDDELCRRALEECKEEYFKCDKAAPDPAAIVDAAVQKHARDPADLPLAKRQHLPLTDQNGDPVRDLLAHAEEEPAWDFDRQMPYQRAAVRPEKDPRLLKRQVTSRQWRWRPVAWASFLANALLVLVLGLAAVLLRRGARSLNVRLPRRIAKYARW</sequence>
<feature type="chain" id="PRO_5025514097" evidence="2">
    <location>
        <begin position="19"/>
        <end position="238"/>
    </location>
</feature>
<keyword evidence="2" id="KW-0732">Signal</keyword>
<dbReference type="Proteomes" id="UP000440578">
    <property type="component" value="Unassembled WGS sequence"/>
</dbReference>
<evidence type="ECO:0000313" key="4">
    <source>
        <dbReference type="Proteomes" id="UP000440578"/>
    </source>
</evidence>